<dbReference type="Proteomes" id="UP001549119">
    <property type="component" value="Unassembled WGS sequence"/>
</dbReference>
<keyword evidence="2" id="KW-1185">Reference proteome</keyword>
<dbReference type="EMBL" id="JBEPNW010000008">
    <property type="protein sequence ID" value="MET3870005.1"/>
    <property type="molecule type" value="Genomic_DNA"/>
</dbReference>
<comment type="caution">
    <text evidence="1">The sequence shown here is derived from an EMBL/GenBank/DDBJ whole genome shotgun (WGS) entry which is preliminary data.</text>
</comment>
<sequence length="78" mass="8512">MSAFTDKIFRPFFHPDAQLAFTDGGETITATLPNGSQITLGMKDMKWKGSPTEPLKMVLPLLKQGETNGSDDGDRDPV</sequence>
<reference evidence="1 2" key="1">
    <citation type="submission" date="2024-06" db="EMBL/GenBank/DDBJ databases">
        <title>Genomics of switchgrass bacterial isolates.</title>
        <authorList>
            <person name="Shade A."/>
        </authorList>
    </citation>
    <scope>NUCLEOTIDE SEQUENCE [LARGE SCALE GENOMIC DNA]</scope>
    <source>
        <strain evidence="1 2">PvP084</strain>
    </source>
</reference>
<protein>
    <submittedName>
        <fullName evidence="1">Uncharacterized protein</fullName>
    </submittedName>
</protein>
<dbReference type="RefSeq" id="WP_209651120.1">
    <property type="nucleotide sequence ID" value="NZ_JBEPNV010000005.1"/>
</dbReference>
<accession>A0ABV2NU25</accession>
<organism evidence="1 2">
    <name type="scientific">Methylobacterium radiotolerans</name>
    <dbReference type="NCBI Taxonomy" id="31998"/>
    <lineage>
        <taxon>Bacteria</taxon>
        <taxon>Pseudomonadati</taxon>
        <taxon>Pseudomonadota</taxon>
        <taxon>Alphaproteobacteria</taxon>
        <taxon>Hyphomicrobiales</taxon>
        <taxon>Methylobacteriaceae</taxon>
        <taxon>Methylobacterium</taxon>
    </lineage>
</organism>
<proteinExistence type="predicted"/>
<name>A0ABV2NU25_9HYPH</name>
<evidence type="ECO:0000313" key="2">
    <source>
        <dbReference type="Proteomes" id="UP001549119"/>
    </source>
</evidence>
<gene>
    <name evidence="1" type="ORF">ABIC20_007390</name>
</gene>
<evidence type="ECO:0000313" key="1">
    <source>
        <dbReference type="EMBL" id="MET3870005.1"/>
    </source>
</evidence>